<dbReference type="GO" id="GO:0047804">
    <property type="term" value="F:cysteine-S-conjugate beta-lyase activity"/>
    <property type="evidence" value="ECO:0007669"/>
    <property type="project" value="UniProtKB-EC"/>
</dbReference>
<comment type="similarity">
    <text evidence="5">Belongs to the class-II pyridoxal-phosphate-dependent aminotransferase family. MalY/PatB cystathionine beta-lyase subfamily.</text>
</comment>
<keyword evidence="3" id="KW-0663">Pyridoxal phosphate</keyword>
<feature type="domain" description="Aminotransferase class I/classII large" evidence="6">
    <location>
        <begin position="38"/>
        <end position="367"/>
    </location>
</feature>
<dbReference type="EC" id="4.4.1.13" evidence="2"/>
<organism evidence="7 8">
    <name type="scientific">Gynuella sunshinyii YC6258</name>
    <dbReference type="NCBI Taxonomy" id="1445510"/>
    <lineage>
        <taxon>Bacteria</taxon>
        <taxon>Pseudomonadati</taxon>
        <taxon>Pseudomonadota</taxon>
        <taxon>Gammaproteobacteria</taxon>
        <taxon>Oceanospirillales</taxon>
        <taxon>Saccharospirillaceae</taxon>
        <taxon>Gynuella</taxon>
    </lineage>
</organism>
<dbReference type="Pfam" id="PF00155">
    <property type="entry name" value="Aminotran_1_2"/>
    <property type="match status" value="1"/>
</dbReference>
<dbReference type="GO" id="GO:0030170">
    <property type="term" value="F:pyridoxal phosphate binding"/>
    <property type="evidence" value="ECO:0007669"/>
    <property type="project" value="InterPro"/>
</dbReference>
<protein>
    <recommendedName>
        <fullName evidence="2">cysteine-S-conjugate beta-lyase</fullName>
        <ecNumber evidence="2">4.4.1.13</ecNumber>
    </recommendedName>
</protein>
<dbReference type="RefSeq" id="WP_044617502.1">
    <property type="nucleotide sequence ID" value="NZ_CP007142.1"/>
</dbReference>
<dbReference type="InterPro" id="IPR027619">
    <property type="entry name" value="C-S_lyase_PatB-like"/>
</dbReference>
<comment type="cofactor">
    <cofactor evidence="1">
        <name>pyridoxal 5'-phosphate</name>
        <dbReference type="ChEBI" id="CHEBI:597326"/>
    </cofactor>
</comment>
<dbReference type="InterPro" id="IPR015421">
    <property type="entry name" value="PyrdxlP-dep_Trfase_major"/>
</dbReference>
<name>A0A0C5VKC2_9GAMM</name>
<dbReference type="Gene3D" id="3.90.1150.10">
    <property type="entry name" value="Aspartate Aminotransferase, domain 1"/>
    <property type="match status" value="1"/>
</dbReference>
<dbReference type="Proteomes" id="UP000032266">
    <property type="component" value="Chromosome"/>
</dbReference>
<proteinExistence type="inferred from homology"/>
<evidence type="ECO:0000256" key="4">
    <source>
        <dbReference type="ARBA" id="ARBA00023239"/>
    </source>
</evidence>
<dbReference type="NCBIfam" id="TIGR04350">
    <property type="entry name" value="C_S_lyase_PatB"/>
    <property type="match status" value="1"/>
</dbReference>
<dbReference type="CDD" id="cd00609">
    <property type="entry name" value="AAT_like"/>
    <property type="match status" value="1"/>
</dbReference>
<keyword evidence="4" id="KW-0456">Lyase</keyword>
<dbReference type="Gene3D" id="3.40.640.10">
    <property type="entry name" value="Type I PLP-dependent aspartate aminotransferase-like (Major domain)"/>
    <property type="match status" value="1"/>
</dbReference>
<evidence type="ECO:0000259" key="6">
    <source>
        <dbReference type="Pfam" id="PF00155"/>
    </source>
</evidence>
<evidence type="ECO:0000256" key="2">
    <source>
        <dbReference type="ARBA" id="ARBA00012224"/>
    </source>
</evidence>
<dbReference type="InterPro" id="IPR015424">
    <property type="entry name" value="PyrdxlP-dep_Trfase"/>
</dbReference>
<evidence type="ECO:0000313" key="7">
    <source>
        <dbReference type="EMBL" id="AJQ95137.1"/>
    </source>
</evidence>
<dbReference type="InterPro" id="IPR004839">
    <property type="entry name" value="Aminotransferase_I/II_large"/>
</dbReference>
<dbReference type="PANTHER" id="PTHR43525">
    <property type="entry name" value="PROTEIN MALY"/>
    <property type="match status" value="1"/>
</dbReference>
<evidence type="ECO:0000313" key="8">
    <source>
        <dbReference type="Proteomes" id="UP000032266"/>
    </source>
</evidence>
<dbReference type="PANTHER" id="PTHR43525:SF1">
    <property type="entry name" value="PROTEIN MALY"/>
    <property type="match status" value="1"/>
</dbReference>
<keyword evidence="8" id="KW-1185">Reference proteome</keyword>
<dbReference type="InterPro" id="IPR015422">
    <property type="entry name" value="PyrdxlP-dep_Trfase_small"/>
</dbReference>
<evidence type="ECO:0000256" key="1">
    <source>
        <dbReference type="ARBA" id="ARBA00001933"/>
    </source>
</evidence>
<evidence type="ECO:0000256" key="5">
    <source>
        <dbReference type="ARBA" id="ARBA00037974"/>
    </source>
</evidence>
<dbReference type="InterPro" id="IPR051798">
    <property type="entry name" value="Class-II_PLP-Dep_Aminotrans"/>
</dbReference>
<accession>A0A0C5VKC2</accession>
<dbReference type="EMBL" id="CP007142">
    <property type="protein sequence ID" value="AJQ95137.1"/>
    <property type="molecule type" value="Genomic_DNA"/>
</dbReference>
<gene>
    <name evidence="7" type="ORF">YC6258_03101</name>
</gene>
<dbReference type="HOGENOM" id="CLU_017584_15_0_6"/>
<reference evidence="7 8" key="1">
    <citation type="submission" date="2014-01" db="EMBL/GenBank/DDBJ databases">
        <title>Full genme sequencing of cellulolytic bacterium Gynuella sunshinyii YC6258T gen. nov., sp. nov.</title>
        <authorList>
            <person name="Khan H."/>
            <person name="Chung E.J."/>
            <person name="Chung Y.R."/>
        </authorList>
    </citation>
    <scope>NUCLEOTIDE SEQUENCE [LARGE SCALE GENOMIC DNA]</scope>
    <source>
        <strain evidence="7 8">YC6258</strain>
    </source>
</reference>
<dbReference type="PATRIC" id="fig|1445510.3.peg.3069"/>
<dbReference type="OrthoDB" id="3224382at2"/>
<dbReference type="AlphaFoldDB" id="A0A0C5VKC2"/>
<evidence type="ECO:0000256" key="3">
    <source>
        <dbReference type="ARBA" id="ARBA00022898"/>
    </source>
</evidence>
<sequence length="379" mass="42791">MPFDFDKPTDRSQTNTEKHNWFKEHNAIPMWVADTEFESPPQIKQALIKRAEHGIFGYTEASPKLINAVQKWLQEQYQWSIEPEWLVWLPGIVPGLNVAVRAFARNGKVAAQTPNYPPILTAPELGGAVRSDILSRWDNNRWVLDTDSLIKAVSEDDCHMLILSNPMNPCGSVMTEAEIKQLIEVCDTHNVLICSDEIHCDILMDETFRHKPVGKYEPKSITMMAASKTFNIAGLSCSFAIIPDAGIRKSFNNARKGIVPVPNLMGYLATEVAFETGKPWLTEMNRYLRANRDYAINRINQWPGIHCNTPEATFLLWLDCRQTDIADPFGFFLKHGVALSDGKAFGTPGFVRMNYGCQRSMLVAALDKMEQALCSIRKI</sequence>
<dbReference type="KEGG" id="gsn:YC6258_03101"/>
<dbReference type="STRING" id="1445510.YC6258_03101"/>
<dbReference type="SUPFAM" id="SSF53383">
    <property type="entry name" value="PLP-dependent transferases"/>
    <property type="match status" value="1"/>
</dbReference>